<evidence type="ECO:0000259" key="1">
    <source>
        <dbReference type="Pfam" id="PF14111"/>
    </source>
</evidence>
<dbReference type="InterPro" id="IPR025558">
    <property type="entry name" value="DUF4283"/>
</dbReference>
<accession>A0A8R7RBU1</accession>
<feature type="domain" description="DUF4283" evidence="1">
    <location>
        <begin position="11"/>
        <end position="72"/>
    </location>
</feature>
<dbReference type="Pfam" id="PF14111">
    <property type="entry name" value="DUF4283"/>
    <property type="match status" value="1"/>
</dbReference>
<name>A0A8R7RBU1_TRIUA</name>
<evidence type="ECO:0000313" key="3">
    <source>
        <dbReference type="Proteomes" id="UP000015106"/>
    </source>
</evidence>
<organism evidence="2 3">
    <name type="scientific">Triticum urartu</name>
    <name type="common">Red wild einkorn</name>
    <name type="synonym">Crithodium urartu</name>
    <dbReference type="NCBI Taxonomy" id="4572"/>
    <lineage>
        <taxon>Eukaryota</taxon>
        <taxon>Viridiplantae</taxon>
        <taxon>Streptophyta</taxon>
        <taxon>Embryophyta</taxon>
        <taxon>Tracheophyta</taxon>
        <taxon>Spermatophyta</taxon>
        <taxon>Magnoliopsida</taxon>
        <taxon>Liliopsida</taxon>
        <taxon>Poales</taxon>
        <taxon>Poaceae</taxon>
        <taxon>BOP clade</taxon>
        <taxon>Pooideae</taxon>
        <taxon>Triticodae</taxon>
        <taxon>Triticeae</taxon>
        <taxon>Triticinae</taxon>
        <taxon>Triticum</taxon>
    </lineage>
</organism>
<protein>
    <recommendedName>
        <fullName evidence="1">DUF4283 domain-containing protein</fullName>
    </recommendedName>
</protein>
<proteinExistence type="predicted"/>
<dbReference type="AlphaFoldDB" id="A0A8R7RBU1"/>
<sequence length="73" mass="8387">MTLASTGGPPRVLSLQAVQQSMARAWRNNYYGISQLSKYIFVAHFQSLQALMFVITRQPWSMGSDNFLLEWMD</sequence>
<dbReference type="Gramene" id="TuG1812S0002400800.01.T01">
    <property type="protein sequence ID" value="TuG1812S0002400800.01.T01.s_cds46382"/>
    <property type="gene ID" value="TuG1812S0002400800.01"/>
</dbReference>
<dbReference type="Proteomes" id="UP000015106">
    <property type="component" value="Unassembled WGS sequence"/>
</dbReference>
<reference evidence="3" key="1">
    <citation type="journal article" date="2013" name="Nature">
        <title>Draft genome of the wheat A-genome progenitor Triticum urartu.</title>
        <authorList>
            <person name="Ling H.Q."/>
            <person name="Zhao S."/>
            <person name="Liu D."/>
            <person name="Wang J."/>
            <person name="Sun H."/>
            <person name="Zhang C."/>
            <person name="Fan H."/>
            <person name="Li D."/>
            <person name="Dong L."/>
            <person name="Tao Y."/>
            <person name="Gao C."/>
            <person name="Wu H."/>
            <person name="Li Y."/>
            <person name="Cui Y."/>
            <person name="Guo X."/>
            <person name="Zheng S."/>
            <person name="Wang B."/>
            <person name="Yu K."/>
            <person name="Liang Q."/>
            <person name="Yang W."/>
            <person name="Lou X."/>
            <person name="Chen J."/>
            <person name="Feng M."/>
            <person name="Jian J."/>
            <person name="Zhang X."/>
            <person name="Luo G."/>
            <person name="Jiang Y."/>
            <person name="Liu J."/>
            <person name="Wang Z."/>
            <person name="Sha Y."/>
            <person name="Zhang B."/>
            <person name="Wu H."/>
            <person name="Tang D."/>
            <person name="Shen Q."/>
            <person name="Xue P."/>
            <person name="Zou S."/>
            <person name="Wang X."/>
            <person name="Liu X."/>
            <person name="Wang F."/>
            <person name="Yang Y."/>
            <person name="An X."/>
            <person name="Dong Z."/>
            <person name="Zhang K."/>
            <person name="Zhang X."/>
            <person name="Luo M.C."/>
            <person name="Dvorak J."/>
            <person name="Tong Y."/>
            <person name="Wang J."/>
            <person name="Yang H."/>
            <person name="Li Z."/>
            <person name="Wang D."/>
            <person name="Zhang A."/>
            <person name="Wang J."/>
        </authorList>
    </citation>
    <scope>NUCLEOTIDE SEQUENCE</scope>
    <source>
        <strain evidence="3">cv. G1812</strain>
    </source>
</reference>
<reference evidence="2" key="2">
    <citation type="submission" date="2022-06" db="UniProtKB">
        <authorList>
            <consortium name="EnsemblPlants"/>
        </authorList>
    </citation>
    <scope>IDENTIFICATION</scope>
</reference>
<keyword evidence="3" id="KW-1185">Reference proteome</keyword>
<dbReference type="EnsemblPlants" id="TuG1812S0002400800.01.T01">
    <property type="protein sequence ID" value="TuG1812S0002400800.01.T01.s_cds46382"/>
    <property type="gene ID" value="TuG1812S0002400800.01"/>
</dbReference>
<evidence type="ECO:0000313" key="2">
    <source>
        <dbReference type="EnsemblPlants" id="TuG1812S0002400800.01.T01.s_cds46382"/>
    </source>
</evidence>